<dbReference type="RefSeq" id="WP_044433964.1">
    <property type="nucleotide sequence ID" value="NZ_BJYZ01000005.1"/>
</dbReference>
<dbReference type="PRINTS" id="PR00756">
    <property type="entry name" value="ALADIPTASE"/>
</dbReference>
<dbReference type="InterPro" id="IPR042097">
    <property type="entry name" value="Aminopeptidase_N-like_N_sf"/>
</dbReference>
<dbReference type="PANTHER" id="PTHR46322:SF1">
    <property type="entry name" value="PUROMYCIN-SENSITIVE AMINOPEPTIDASE"/>
    <property type="match status" value="1"/>
</dbReference>
<dbReference type="InterPro" id="IPR027268">
    <property type="entry name" value="Peptidase_M4/M1_CTD_sf"/>
</dbReference>
<dbReference type="InterPro" id="IPR012779">
    <property type="entry name" value="Peptidase_M1_pepN"/>
</dbReference>
<evidence type="ECO:0000256" key="11">
    <source>
        <dbReference type="ARBA" id="ARBA00023049"/>
    </source>
</evidence>
<protein>
    <recommendedName>
        <fullName evidence="5 13">Aminopeptidase N</fullName>
        <ecNumber evidence="4 13">3.4.11.2</ecNumber>
    </recommendedName>
</protein>
<dbReference type="GO" id="GO:0008270">
    <property type="term" value="F:zinc ion binding"/>
    <property type="evidence" value="ECO:0007669"/>
    <property type="project" value="InterPro"/>
</dbReference>
<dbReference type="CDD" id="cd09600">
    <property type="entry name" value="M1_APN"/>
    <property type="match status" value="1"/>
</dbReference>
<feature type="domain" description="Aminopeptidase N-like N-terminal" evidence="17">
    <location>
        <begin position="95"/>
        <end position="195"/>
    </location>
</feature>
<dbReference type="InterPro" id="IPR024601">
    <property type="entry name" value="Peptidase_M1_pepN_C"/>
</dbReference>
<keyword evidence="7" id="KW-0645">Protease</keyword>
<dbReference type="FunFam" id="2.60.40.1730:FF:000005">
    <property type="entry name" value="Aminopeptidase N"/>
    <property type="match status" value="1"/>
</dbReference>
<dbReference type="EC" id="3.4.11.2" evidence="4 13"/>
<dbReference type="InterPro" id="IPR038438">
    <property type="entry name" value="PepN_Ig-like_sf"/>
</dbReference>
<dbReference type="GO" id="GO:0006508">
    <property type="term" value="P:proteolysis"/>
    <property type="evidence" value="ECO:0007669"/>
    <property type="project" value="UniProtKB-UniRule"/>
</dbReference>
<keyword evidence="9" id="KW-0378">Hydrolase</keyword>
<evidence type="ECO:0000256" key="6">
    <source>
        <dbReference type="ARBA" id="ARBA00022438"/>
    </source>
</evidence>
<feature type="domain" description="Peptidase M1 membrane alanine aminopeptidase" evidence="14">
    <location>
        <begin position="235"/>
        <end position="448"/>
    </location>
</feature>
<evidence type="ECO:0000256" key="10">
    <source>
        <dbReference type="ARBA" id="ARBA00022833"/>
    </source>
</evidence>
<comment type="cofactor">
    <cofactor evidence="2">
        <name>Zn(2+)</name>
        <dbReference type="ChEBI" id="CHEBI:29105"/>
    </cofactor>
</comment>
<comment type="function">
    <text evidence="12">Aminopeptidase N is involved in the degradation of intracellular peptides generated by protein breakdown during normal growth as well as in response to nutrient starvation.</text>
</comment>
<dbReference type="AlphaFoldDB" id="A0A512DL06"/>
<evidence type="ECO:0000256" key="7">
    <source>
        <dbReference type="ARBA" id="ARBA00022670"/>
    </source>
</evidence>
<dbReference type="InterPro" id="IPR045357">
    <property type="entry name" value="Aminopeptidase_N-like_N"/>
</dbReference>
<comment type="similarity">
    <text evidence="3">Belongs to the peptidase M1 family.</text>
</comment>
<evidence type="ECO:0000256" key="2">
    <source>
        <dbReference type="ARBA" id="ARBA00001947"/>
    </source>
</evidence>
<accession>A0A512DL06</accession>
<comment type="catalytic activity">
    <reaction evidence="1">
        <text>Release of an N-terminal amino acid, Xaa-|-Yaa- from a peptide, amide or arylamide. Xaa is preferably Ala, but may be most amino acids including Pro (slow action). When a terminal hydrophobic residue is followed by a prolyl residue, the two may be released as an intact Xaa-Pro dipeptide.</text>
        <dbReference type="EC" id="3.4.11.2"/>
    </reaction>
</comment>
<dbReference type="Gene3D" id="2.60.40.1730">
    <property type="entry name" value="tricorn interacting facor f3 domain"/>
    <property type="match status" value="1"/>
</dbReference>
<feature type="domain" description="Peptidase M1 alanyl aminopeptidase C-terminal" evidence="16">
    <location>
        <begin position="561"/>
        <end position="883"/>
    </location>
</feature>
<keyword evidence="10" id="KW-0862">Zinc</keyword>
<evidence type="ECO:0000256" key="5">
    <source>
        <dbReference type="ARBA" id="ARBA00015611"/>
    </source>
</evidence>
<evidence type="ECO:0000256" key="4">
    <source>
        <dbReference type="ARBA" id="ARBA00012564"/>
    </source>
</evidence>
<dbReference type="GO" id="GO:0008237">
    <property type="term" value="F:metallopeptidase activity"/>
    <property type="evidence" value="ECO:0007669"/>
    <property type="project" value="UniProtKB-UniRule"/>
</dbReference>
<dbReference type="FunFam" id="1.10.390.10:FF:000002">
    <property type="entry name" value="Aminopeptidase N"/>
    <property type="match status" value="1"/>
</dbReference>
<dbReference type="OrthoDB" id="100605at2"/>
<dbReference type="FunFam" id="2.60.40.1840:FF:000001">
    <property type="entry name" value="Aminopeptidase N"/>
    <property type="match status" value="1"/>
</dbReference>
<dbReference type="SUPFAM" id="SSF63737">
    <property type="entry name" value="Leukotriene A4 hydrolase N-terminal domain"/>
    <property type="match status" value="1"/>
</dbReference>
<proteinExistence type="inferred from homology"/>
<dbReference type="Pfam" id="PF17432">
    <property type="entry name" value="DUF3458_C"/>
    <property type="match status" value="1"/>
</dbReference>
<feature type="domain" description="Peptidase M1 alanyl aminopeptidase Ig-like fold" evidence="15">
    <location>
        <begin position="453"/>
        <end position="556"/>
    </location>
</feature>
<evidence type="ECO:0000256" key="1">
    <source>
        <dbReference type="ARBA" id="ARBA00000098"/>
    </source>
</evidence>
<evidence type="ECO:0000256" key="8">
    <source>
        <dbReference type="ARBA" id="ARBA00022723"/>
    </source>
</evidence>
<dbReference type="EMBL" id="BJYZ01000005">
    <property type="protein sequence ID" value="GEO37161.1"/>
    <property type="molecule type" value="Genomic_DNA"/>
</dbReference>
<evidence type="ECO:0000313" key="18">
    <source>
        <dbReference type="EMBL" id="GEO37161.1"/>
    </source>
</evidence>
<dbReference type="InterPro" id="IPR001930">
    <property type="entry name" value="Peptidase_M1"/>
</dbReference>
<organism evidence="18 19">
    <name type="scientific">Skermanella aerolata</name>
    <dbReference type="NCBI Taxonomy" id="393310"/>
    <lineage>
        <taxon>Bacteria</taxon>
        <taxon>Pseudomonadati</taxon>
        <taxon>Pseudomonadota</taxon>
        <taxon>Alphaproteobacteria</taxon>
        <taxon>Rhodospirillales</taxon>
        <taxon>Azospirillaceae</taxon>
        <taxon>Skermanella</taxon>
    </lineage>
</organism>
<comment type="caution">
    <text evidence="18">The sequence shown here is derived from an EMBL/GenBank/DDBJ whole genome shotgun (WGS) entry which is preliminary data.</text>
</comment>
<evidence type="ECO:0000256" key="13">
    <source>
        <dbReference type="NCBIfam" id="TIGR02414"/>
    </source>
</evidence>
<dbReference type="Gene3D" id="2.60.40.1840">
    <property type="match status" value="1"/>
</dbReference>
<dbReference type="Pfam" id="PF11940">
    <property type="entry name" value="DUF3458"/>
    <property type="match status" value="1"/>
</dbReference>
<dbReference type="Pfam" id="PF01433">
    <property type="entry name" value="Peptidase_M1"/>
    <property type="match status" value="1"/>
</dbReference>
<dbReference type="FunFam" id="3.30.2010.30:FF:000002">
    <property type="entry name" value="Putative aminopeptidase N"/>
    <property type="match status" value="1"/>
</dbReference>
<evidence type="ECO:0000256" key="3">
    <source>
        <dbReference type="ARBA" id="ARBA00010136"/>
    </source>
</evidence>
<dbReference type="InterPro" id="IPR035414">
    <property type="entry name" value="Peptidase_M1_pepN_Ig-like"/>
</dbReference>
<evidence type="ECO:0000259" key="17">
    <source>
        <dbReference type="Pfam" id="PF17900"/>
    </source>
</evidence>
<keyword evidence="11" id="KW-0482">Metalloprotease</keyword>
<keyword evidence="6 18" id="KW-0031">Aminopeptidase</keyword>
<dbReference type="SUPFAM" id="SSF55486">
    <property type="entry name" value="Metalloproteases ('zincins'), catalytic domain"/>
    <property type="match status" value="1"/>
</dbReference>
<dbReference type="Proteomes" id="UP000321523">
    <property type="component" value="Unassembled WGS sequence"/>
</dbReference>
<sequence>MDKSAPKAIHLKDYAPPPYLIDTVDLTFDLGEEVTRVRSSLQLRANPVRLPDGAPVPLVLDGQELKLVSLAIDGRTLEPAEYAIGPESLTIFDPPAAFALEVETELKPQENTSLEGLYRTSGNFCTQCEAEGFRKITYFLDRPDVMARYRTTITADALKYPVLLSNGNLVAASKMGHDGRHTVTWEDPFAKPCYLFALVAGVLVHVEDSYVTRSGRTVTLRIYVEPGNQDKCDHAMRSLKKSMAWDENVYGLEYDLDIFMIVAVGDFNMGAMENKGLNVFNTKYILARPESATDTDFLGVEAVVAHEYFHNWTGNRVTCRDWFQLSLKEGLTVFRDQEFSSDLNSRPVKRIADVQRLRAAQFPEDSGPMAHPIRPDSYIEINNFYTTTVYEKGAEVVRMIHTLLGAEGYRKGIDLYFERHDGQAVTCDDFVAAMEDATGKDLSQFRRWYSQAGTPELDISGEYDGHGRTYRLTVRQSCPPSPGQPVKQPYHIPLALGLLDPQGADIPLRLKTEDVPKGTSRVLDVTEAEQVFEFADVPAPPVPSLLRGFSAPVKLRMSYTDDDLTFLMANDSDAFNRWEAGQTLGTRLLLGLVEDRAAGRPLELSRGFLDALDKILNDPALDHAFAAQALTLPSEGYLGQQMPVIDVDGIHEVRGFARKAIAAHLRDDLLSTYRALGGNEPFAIDAAIGRRSLKNLALGYLMSLEDAEAVELCVGQFHNAHAMTDVIAALGLLNDTHLPQRDAALARFYETWKNEPLVVDKWFSIQAMSERPETLAEVRSLLNHPAFEIRNPNKVYALIGGFAGGNAVRFHDSSGAGYEFLADQVLTLNGLNPQVASRMVKLFARWRKYDDRRQAFMRAQLERIVGAPNLSPDVFEIASKSLQAA</sequence>
<evidence type="ECO:0000259" key="15">
    <source>
        <dbReference type="Pfam" id="PF11940"/>
    </source>
</evidence>
<dbReference type="InterPro" id="IPR037144">
    <property type="entry name" value="Peptidase_M1_pepN_C_sf"/>
</dbReference>
<evidence type="ECO:0000259" key="16">
    <source>
        <dbReference type="Pfam" id="PF17432"/>
    </source>
</evidence>
<evidence type="ECO:0000256" key="12">
    <source>
        <dbReference type="ARBA" id="ARBA00059739"/>
    </source>
</evidence>
<dbReference type="InterPro" id="IPR014782">
    <property type="entry name" value="Peptidase_M1_dom"/>
</dbReference>
<evidence type="ECO:0000256" key="9">
    <source>
        <dbReference type="ARBA" id="ARBA00022801"/>
    </source>
</evidence>
<evidence type="ECO:0000259" key="14">
    <source>
        <dbReference type="Pfam" id="PF01433"/>
    </source>
</evidence>
<evidence type="ECO:0000313" key="19">
    <source>
        <dbReference type="Proteomes" id="UP000321523"/>
    </source>
</evidence>
<keyword evidence="19" id="KW-1185">Reference proteome</keyword>
<dbReference type="Gene3D" id="1.10.390.10">
    <property type="entry name" value="Neutral Protease Domain 2"/>
    <property type="match status" value="1"/>
</dbReference>
<dbReference type="Pfam" id="PF17900">
    <property type="entry name" value="Peptidase_M1_N"/>
    <property type="match status" value="1"/>
</dbReference>
<dbReference type="NCBIfam" id="TIGR02414">
    <property type="entry name" value="pepN_proteo"/>
    <property type="match status" value="1"/>
</dbReference>
<dbReference type="GO" id="GO:0016285">
    <property type="term" value="F:alanyl aminopeptidase activity"/>
    <property type="evidence" value="ECO:0007669"/>
    <property type="project" value="UniProtKB-EC"/>
</dbReference>
<name>A0A512DL06_9PROT</name>
<dbReference type="Gene3D" id="3.30.2010.30">
    <property type="match status" value="1"/>
</dbReference>
<gene>
    <name evidence="18" type="primary">pepN</name>
    <name evidence="18" type="ORF">SAE02_13090</name>
</gene>
<reference evidence="18 19" key="1">
    <citation type="submission" date="2019-07" db="EMBL/GenBank/DDBJ databases">
        <title>Whole genome shotgun sequence of Skermanella aerolata NBRC 106429.</title>
        <authorList>
            <person name="Hosoyama A."/>
            <person name="Uohara A."/>
            <person name="Ohji S."/>
            <person name="Ichikawa N."/>
        </authorList>
    </citation>
    <scope>NUCLEOTIDE SEQUENCE [LARGE SCALE GENOMIC DNA]</scope>
    <source>
        <strain evidence="18 19">NBRC 106429</strain>
    </source>
</reference>
<keyword evidence="8" id="KW-0479">Metal-binding</keyword>
<dbReference type="Gene3D" id="1.25.50.10">
    <property type="entry name" value="Peptidase M1, alanyl aminopeptidase, C-terminal domain"/>
    <property type="match status" value="1"/>
</dbReference>
<dbReference type="PANTHER" id="PTHR46322">
    <property type="entry name" value="PUROMYCIN-SENSITIVE AMINOPEPTIDASE"/>
    <property type="match status" value="1"/>
</dbReference>